<reference evidence="4 5" key="1">
    <citation type="submission" date="2019-03" db="EMBL/GenBank/DDBJ databases">
        <title>Draft genome of Gammaproteobacteria bacterium LSUCC0057, a member of the SAR92 clade.</title>
        <authorList>
            <person name="Lanclos V.C."/>
            <person name="Doiron C."/>
            <person name="Henson M.W."/>
            <person name="Thrash J.C."/>
        </authorList>
    </citation>
    <scope>NUCLEOTIDE SEQUENCE [LARGE SCALE GENOMIC DNA]</scope>
    <source>
        <strain evidence="4 5">LSUCC0057</strain>
    </source>
</reference>
<keyword evidence="5" id="KW-1185">Reference proteome</keyword>
<dbReference type="OrthoDB" id="9790355at2"/>
<dbReference type="AlphaFoldDB" id="A0A4Y8UID4"/>
<feature type="domain" description="CBS" evidence="3">
    <location>
        <begin position="11"/>
        <end position="69"/>
    </location>
</feature>
<proteinExistence type="predicted"/>
<evidence type="ECO:0000313" key="4">
    <source>
        <dbReference type="EMBL" id="TFH67479.1"/>
    </source>
</evidence>
<evidence type="ECO:0000256" key="2">
    <source>
        <dbReference type="PROSITE-ProRule" id="PRU00703"/>
    </source>
</evidence>
<dbReference type="PANTHER" id="PTHR43080:SF2">
    <property type="entry name" value="CBS DOMAIN-CONTAINING PROTEIN"/>
    <property type="match status" value="1"/>
</dbReference>
<keyword evidence="1 2" id="KW-0129">CBS domain</keyword>
<dbReference type="Pfam" id="PF00571">
    <property type="entry name" value="CBS"/>
    <property type="match status" value="2"/>
</dbReference>
<dbReference type="PROSITE" id="PS51371">
    <property type="entry name" value="CBS"/>
    <property type="match status" value="2"/>
</dbReference>
<feature type="domain" description="CBS" evidence="3">
    <location>
        <begin position="79"/>
        <end position="136"/>
    </location>
</feature>
<dbReference type="SMART" id="SM00116">
    <property type="entry name" value="CBS"/>
    <property type="match status" value="2"/>
</dbReference>
<gene>
    <name evidence="4" type="ORF">E3W66_08295</name>
</gene>
<evidence type="ECO:0000313" key="5">
    <source>
        <dbReference type="Proteomes" id="UP000298133"/>
    </source>
</evidence>
<dbReference type="InterPro" id="IPR000644">
    <property type="entry name" value="CBS_dom"/>
</dbReference>
<dbReference type="PANTHER" id="PTHR43080">
    <property type="entry name" value="CBS DOMAIN-CONTAINING PROTEIN CBSX3, MITOCHONDRIAL"/>
    <property type="match status" value="1"/>
</dbReference>
<sequence length="136" mass="15263">MLKSVDLLHYMQPDPETVAPTDSLFKAMDIILREGISGLCVVDQQHRLLGVLSEMDCLQTILSCTYNDVCNLGSVADYMTTDVDVVQRHADVVNVAELMLKNSRRRMPVVENGILVGQVTCRRLLRAVRDFNRNAV</sequence>
<protein>
    <submittedName>
        <fullName evidence="4">CBS domain-containing protein</fullName>
    </submittedName>
</protein>
<dbReference type="InterPro" id="IPR046342">
    <property type="entry name" value="CBS_dom_sf"/>
</dbReference>
<organism evidence="4 5">
    <name type="scientific">Gammaproteobacteria bacterium LSUCC0057</name>
    <dbReference type="NCBI Taxonomy" id="2559237"/>
    <lineage>
        <taxon>Bacteria</taxon>
        <taxon>Pseudomonadati</taxon>
        <taxon>Pseudomonadota</taxon>
        <taxon>Gammaproteobacteria</taxon>
        <taxon>Cellvibrionales</taxon>
        <taxon>Porticoccaceae</taxon>
        <taxon>SAR92 clade</taxon>
    </lineage>
</organism>
<dbReference type="Proteomes" id="UP000298133">
    <property type="component" value="Unassembled WGS sequence"/>
</dbReference>
<dbReference type="SUPFAM" id="SSF54631">
    <property type="entry name" value="CBS-domain pair"/>
    <property type="match status" value="1"/>
</dbReference>
<accession>A0A4Y8UID4</accession>
<name>A0A4Y8UID4_9GAMM</name>
<comment type="caution">
    <text evidence="4">The sequence shown here is derived from an EMBL/GenBank/DDBJ whole genome shotgun (WGS) entry which is preliminary data.</text>
</comment>
<dbReference type="EMBL" id="SPIA01000003">
    <property type="protein sequence ID" value="TFH67479.1"/>
    <property type="molecule type" value="Genomic_DNA"/>
</dbReference>
<evidence type="ECO:0000256" key="1">
    <source>
        <dbReference type="ARBA" id="ARBA00023122"/>
    </source>
</evidence>
<dbReference type="InterPro" id="IPR051257">
    <property type="entry name" value="Diverse_CBS-Domain"/>
</dbReference>
<evidence type="ECO:0000259" key="3">
    <source>
        <dbReference type="PROSITE" id="PS51371"/>
    </source>
</evidence>
<dbReference type="Gene3D" id="3.10.580.10">
    <property type="entry name" value="CBS-domain"/>
    <property type="match status" value="1"/>
</dbReference>